<evidence type="ECO:0000313" key="3">
    <source>
        <dbReference type="EMBL" id="KAJ9143519.1"/>
    </source>
</evidence>
<dbReference type="AlphaFoldDB" id="A0AA38VSC6"/>
<accession>A0AA38VSC6</accession>
<feature type="region of interest" description="Disordered" evidence="1">
    <location>
        <begin position="1"/>
        <end position="46"/>
    </location>
</feature>
<dbReference type="Proteomes" id="UP001174694">
    <property type="component" value="Unassembled WGS sequence"/>
</dbReference>
<dbReference type="GO" id="GO:0005524">
    <property type="term" value="F:ATP binding"/>
    <property type="evidence" value="ECO:0007669"/>
    <property type="project" value="InterPro"/>
</dbReference>
<dbReference type="SMART" id="SM00382">
    <property type="entry name" value="AAA"/>
    <property type="match status" value="1"/>
</dbReference>
<gene>
    <name evidence="3" type="ORF">NKR23_g6601</name>
</gene>
<organism evidence="3 4">
    <name type="scientific">Pleurostoma richardsiae</name>
    <dbReference type="NCBI Taxonomy" id="41990"/>
    <lineage>
        <taxon>Eukaryota</taxon>
        <taxon>Fungi</taxon>
        <taxon>Dikarya</taxon>
        <taxon>Ascomycota</taxon>
        <taxon>Pezizomycotina</taxon>
        <taxon>Sordariomycetes</taxon>
        <taxon>Sordariomycetidae</taxon>
        <taxon>Calosphaeriales</taxon>
        <taxon>Pleurostomataceae</taxon>
        <taxon>Pleurostoma</taxon>
    </lineage>
</organism>
<reference evidence="3" key="1">
    <citation type="submission" date="2022-07" db="EMBL/GenBank/DDBJ databases">
        <title>Fungi with potential for degradation of polypropylene.</title>
        <authorList>
            <person name="Gostincar C."/>
        </authorList>
    </citation>
    <scope>NUCLEOTIDE SEQUENCE</scope>
    <source>
        <strain evidence="3">EXF-13308</strain>
    </source>
</reference>
<dbReference type="InterPro" id="IPR003959">
    <property type="entry name" value="ATPase_AAA_core"/>
</dbReference>
<dbReference type="SUPFAM" id="SSF52540">
    <property type="entry name" value="P-loop containing nucleoside triphosphate hydrolases"/>
    <property type="match status" value="1"/>
</dbReference>
<dbReference type="InterPro" id="IPR027417">
    <property type="entry name" value="P-loop_NTPase"/>
</dbReference>
<evidence type="ECO:0000259" key="2">
    <source>
        <dbReference type="SMART" id="SM00382"/>
    </source>
</evidence>
<dbReference type="PANTHER" id="PTHR46411:SF2">
    <property type="entry name" value="AAA+ ATPASE DOMAIN-CONTAINING PROTEIN"/>
    <property type="match status" value="1"/>
</dbReference>
<dbReference type="Pfam" id="PF22942">
    <property type="entry name" value="DUF7025"/>
    <property type="match status" value="1"/>
</dbReference>
<dbReference type="InterPro" id="IPR003593">
    <property type="entry name" value="AAA+_ATPase"/>
</dbReference>
<dbReference type="EMBL" id="JANBVO010000019">
    <property type="protein sequence ID" value="KAJ9143519.1"/>
    <property type="molecule type" value="Genomic_DNA"/>
</dbReference>
<dbReference type="InterPro" id="IPR054289">
    <property type="entry name" value="DUF7025"/>
</dbReference>
<dbReference type="GO" id="GO:0016887">
    <property type="term" value="F:ATP hydrolysis activity"/>
    <property type="evidence" value="ECO:0007669"/>
    <property type="project" value="InterPro"/>
</dbReference>
<feature type="domain" description="AAA+ ATPase" evidence="2">
    <location>
        <begin position="395"/>
        <end position="522"/>
    </location>
</feature>
<feature type="compositionally biased region" description="Polar residues" evidence="1">
    <location>
        <begin position="1"/>
        <end position="10"/>
    </location>
</feature>
<dbReference type="Gene3D" id="3.40.50.300">
    <property type="entry name" value="P-loop containing nucleotide triphosphate hydrolases"/>
    <property type="match status" value="1"/>
</dbReference>
<evidence type="ECO:0000256" key="1">
    <source>
        <dbReference type="SAM" id="MobiDB-lite"/>
    </source>
</evidence>
<name>A0AA38VSC6_9PEZI</name>
<evidence type="ECO:0000313" key="4">
    <source>
        <dbReference type="Proteomes" id="UP001174694"/>
    </source>
</evidence>
<sequence length="600" mass="67640">MSSPTTGSKTESSDARVSKPAANHETTTDKTNAASQPADGIPGFATTEREMIARVDQVAKRRYEYHRTRSQKPDTYRFTKNFGFQNDPPQIDPKVLYHSLAGLEKLVRDSEKAVPVDNELLFELRAGIKFVYEDFSETFASLKNLLPHNQINFECLWTLYPPNSIVWSADDLGHTRAWKVASTTMAKDEHGIPWLVLSVDYIDYDGEGVGWVKGHMLKLPWFDGVRTIWKLNYIPLDTGPDPARIKKLLLNNGKEAIKRHGRGLVEYQGSALTQHRNDWIKFHSHGRVMLDPETWSRTQPQSNPIPSISHISQKSLLEDDEKLMVVNSLVYGYSMGDQIWGQFSVSQMRDPEWNDDAFEALVLEEDLKHFVRDLVSEHKAGNSEAFDDVIRDKGKGLVGLLNGPPGVGKTLTAEAVAEITRRPLYVISSGQLGHSPTDIHKELKSILELAEHWDAVVLLDEADVFMAARSDLDLSRNATVSIFLRELEYYQGIIILTTNRATSIDAAFQSRVHFTIQYPELDEEGRNTIWKNFMSIASKNKKLRMDIDEAGIQSLSRMALNGRQIKNAMSVAQAVALKRDEPLTVNKVCTAIKLSQQSSF</sequence>
<proteinExistence type="predicted"/>
<dbReference type="PANTHER" id="PTHR46411">
    <property type="entry name" value="FAMILY ATPASE, PUTATIVE-RELATED"/>
    <property type="match status" value="1"/>
</dbReference>
<keyword evidence="4" id="KW-1185">Reference proteome</keyword>
<dbReference type="CDD" id="cd19481">
    <property type="entry name" value="RecA-like_protease"/>
    <property type="match status" value="1"/>
</dbReference>
<comment type="caution">
    <text evidence="3">The sequence shown here is derived from an EMBL/GenBank/DDBJ whole genome shotgun (WGS) entry which is preliminary data.</text>
</comment>
<protein>
    <submittedName>
        <fullName evidence="3">AAA family ATPase</fullName>
    </submittedName>
</protein>
<dbReference type="Pfam" id="PF00004">
    <property type="entry name" value="AAA"/>
    <property type="match status" value="1"/>
</dbReference>